<name>A0A135W4R4_9FLAO</name>
<organism evidence="1 2">
    <name type="scientific">Chryseobacterium kwangjuense</name>
    <dbReference type="NCBI Taxonomy" id="267125"/>
    <lineage>
        <taxon>Bacteria</taxon>
        <taxon>Pseudomonadati</taxon>
        <taxon>Bacteroidota</taxon>
        <taxon>Flavobacteriia</taxon>
        <taxon>Flavobacteriales</taxon>
        <taxon>Weeksellaceae</taxon>
        <taxon>Chryseobacterium group</taxon>
        <taxon>Chryseobacterium</taxon>
    </lineage>
</organism>
<proteinExistence type="predicted"/>
<comment type="caution">
    <text evidence="1">The sequence shown here is derived from an EMBL/GenBank/DDBJ whole genome shotgun (WGS) entry which is preliminary data.</text>
</comment>
<reference evidence="1 2" key="2">
    <citation type="journal article" date="2016" name="Genome Announc.">
        <title>Draft Genome Sequence of a Biocontrol Rhizobacterium, Chryseobacterium kwangjuense Strain KJ1R5, Isolated from Pepper (Capsicum annuum).</title>
        <authorList>
            <person name="Jeong J.J."/>
            <person name="Park H."/>
            <person name="Park B.H."/>
            <person name="Mannaa M."/>
            <person name="Sang M.K."/>
            <person name="Choi I.G."/>
            <person name="Kim K.D."/>
        </authorList>
    </citation>
    <scope>NUCLEOTIDE SEQUENCE [LARGE SCALE GENOMIC DNA]</scope>
    <source>
        <strain evidence="1 2">KJ1R5</strain>
    </source>
</reference>
<sequence length="264" mass="29876">MSWGQQTIEGLTEEKFNAAQKLSAEQLLSKNITDASWCEIFLTLNSSINNQSKNSEYLKALTGQITNKAITSIEGTSKLIIWERITSGEILFEGKGLVVENDLFSVAGRANQLLQNMTKKNFGYVTSSSTDDDLKIIQNKWVKFISNQPVDEYRPAEFKGSAIPEASSLKAIEALIISIQNNPKKDALTKKCLQKIYKLDEMPKEKGPALYCSPDTHSYAYLSMLLGDKKRDETKDALWWKKFWDENHGKLAWDNEKGFYIVAK</sequence>
<reference evidence="2" key="1">
    <citation type="submission" date="2015-12" db="EMBL/GenBank/DDBJ databases">
        <title>Genome sequence of a biocontrol rhizobacterium Chryseobacterium kwangjuense strain KJ1R5 isolated from pepper (Capsicum annuum L.).</title>
        <authorList>
            <person name="Jeong J.-J."/>
            <person name="Park H."/>
            <person name="Mannaa M."/>
            <person name="Sang M.K."/>
            <person name="Choi I.-G."/>
            <person name="Kim K.D."/>
        </authorList>
    </citation>
    <scope>NUCLEOTIDE SEQUENCE [LARGE SCALE GENOMIC DNA]</scope>
    <source>
        <strain evidence="2">KJ1R5</strain>
    </source>
</reference>
<evidence type="ECO:0000313" key="1">
    <source>
        <dbReference type="EMBL" id="KXH79722.1"/>
    </source>
</evidence>
<dbReference type="AlphaFoldDB" id="A0A135W4R4"/>
<dbReference type="EMBL" id="LPUR01000018">
    <property type="protein sequence ID" value="KXH79722.1"/>
    <property type="molecule type" value="Genomic_DNA"/>
</dbReference>
<dbReference type="OrthoDB" id="1346544at2"/>
<gene>
    <name evidence="1" type="ORF">AU378_20075</name>
</gene>
<dbReference type="Proteomes" id="UP000070513">
    <property type="component" value="Unassembled WGS sequence"/>
</dbReference>
<protein>
    <submittedName>
        <fullName evidence="1">Uncharacterized protein</fullName>
    </submittedName>
</protein>
<accession>A0A135W4R4</accession>
<evidence type="ECO:0000313" key="2">
    <source>
        <dbReference type="Proteomes" id="UP000070513"/>
    </source>
</evidence>